<dbReference type="Gene3D" id="1.10.530.10">
    <property type="match status" value="1"/>
</dbReference>
<dbReference type="Proteomes" id="UP000254893">
    <property type="component" value="Unassembled WGS sequence"/>
</dbReference>
<reference evidence="4 5" key="1">
    <citation type="submission" date="2018-06" db="EMBL/GenBank/DDBJ databases">
        <authorList>
            <consortium name="Pathogen Informatics"/>
            <person name="Doyle S."/>
        </authorList>
    </citation>
    <scope>NUCLEOTIDE SEQUENCE [LARGE SCALE GENOMIC DNA]</scope>
    <source>
        <strain evidence="4 5">NCTC11388</strain>
    </source>
</reference>
<evidence type="ECO:0000259" key="3">
    <source>
        <dbReference type="Pfam" id="PF01464"/>
    </source>
</evidence>
<dbReference type="SUPFAM" id="SSF53955">
    <property type="entry name" value="Lysozyme-like"/>
    <property type="match status" value="1"/>
</dbReference>
<evidence type="ECO:0000313" key="4">
    <source>
        <dbReference type="EMBL" id="SUJ04630.1"/>
    </source>
</evidence>
<protein>
    <submittedName>
        <fullName evidence="4">Membrane-bound lytic murein transglycosylase D</fullName>
        <ecNumber evidence="4">4.2.2.-</ecNumber>
    </submittedName>
</protein>
<dbReference type="GO" id="GO:0016829">
    <property type="term" value="F:lyase activity"/>
    <property type="evidence" value="ECO:0007669"/>
    <property type="project" value="UniProtKB-KW"/>
</dbReference>
<dbReference type="PANTHER" id="PTHR37423">
    <property type="entry name" value="SOLUBLE LYTIC MUREIN TRANSGLYCOSYLASE-RELATED"/>
    <property type="match status" value="1"/>
</dbReference>
<sequence length="276" mass="31212">MIRKKVLCCGLILAGMLLSKLYSSTKENAVAANVRYDDAKALNIKNRIVNKAALSDNNGDKDNEGEHDYLISITFAEESLPLDLPQVERKLTQYLSRFSFRKQQTYSLHKQAEKHLPQIAAILKSHGIPEDFKYIPLVESGMDSRVVSSKGAGGYWQFMPATARLYGLKVSGKVDERLNLTKSTHAAARYLKYLYREFGDWTLVAAAYNVGGGSLRGAIRRQKQDDYYKLKLNNETASYVYKLVSVKEIIENPSKHGYTRYAKAPVADEEREKNML</sequence>
<name>A0A380BRA1_SPHSI</name>
<dbReference type="Pfam" id="PF01464">
    <property type="entry name" value="SLT"/>
    <property type="match status" value="1"/>
</dbReference>
<organism evidence="4 5">
    <name type="scientific">Sphingobacterium spiritivorum</name>
    <name type="common">Flavobacterium spiritivorum</name>
    <dbReference type="NCBI Taxonomy" id="258"/>
    <lineage>
        <taxon>Bacteria</taxon>
        <taxon>Pseudomonadati</taxon>
        <taxon>Bacteroidota</taxon>
        <taxon>Sphingobacteriia</taxon>
        <taxon>Sphingobacteriales</taxon>
        <taxon>Sphingobacteriaceae</taxon>
        <taxon>Sphingobacterium</taxon>
    </lineage>
</organism>
<feature type="chain" id="PRO_5016987575" evidence="2">
    <location>
        <begin position="20"/>
        <end position="276"/>
    </location>
</feature>
<dbReference type="EC" id="4.2.2.-" evidence="4"/>
<accession>A0A380BRA1</accession>
<comment type="similarity">
    <text evidence="1">Belongs to the transglycosylase Slt family.</text>
</comment>
<dbReference type="InterPro" id="IPR008258">
    <property type="entry name" value="Transglycosylase_SLT_dom_1"/>
</dbReference>
<dbReference type="InterPro" id="IPR023346">
    <property type="entry name" value="Lysozyme-like_dom_sf"/>
</dbReference>
<dbReference type="CDD" id="cd16894">
    <property type="entry name" value="MltD-like"/>
    <property type="match status" value="1"/>
</dbReference>
<feature type="signal peptide" evidence="2">
    <location>
        <begin position="1"/>
        <end position="19"/>
    </location>
</feature>
<evidence type="ECO:0000256" key="1">
    <source>
        <dbReference type="ARBA" id="ARBA00007734"/>
    </source>
</evidence>
<gene>
    <name evidence="4" type="primary">mltD_1</name>
    <name evidence="4" type="ORF">NCTC11388_01459</name>
</gene>
<dbReference type="AlphaFoldDB" id="A0A380BRA1"/>
<evidence type="ECO:0000313" key="5">
    <source>
        <dbReference type="Proteomes" id="UP000254893"/>
    </source>
</evidence>
<dbReference type="EMBL" id="UGYW01000002">
    <property type="protein sequence ID" value="SUJ04630.1"/>
    <property type="molecule type" value="Genomic_DNA"/>
</dbReference>
<feature type="domain" description="Transglycosylase SLT" evidence="3">
    <location>
        <begin position="122"/>
        <end position="229"/>
    </location>
</feature>
<keyword evidence="2" id="KW-0732">Signal</keyword>
<evidence type="ECO:0000256" key="2">
    <source>
        <dbReference type="SAM" id="SignalP"/>
    </source>
</evidence>
<keyword evidence="4" id="KW-0456">Lyase</keyword>
<proteinExistence type="inferred from homology"/>
<dbReference type="PANTHER" id="PTHR37423:SF2">
    <property type="entry name" value="MEMBRANE-BOUND LYTIC MUREIN TRANSGLYCOSYLASE C"/>
    <property type="match status" value="1"/>
</dbReference>